<dbReference type="HOGENOM" id="CLU_2508252_0_0_6"/>
<accession>Q5QXY7</accession>
<reference evidence="2 3" key="1">
    <citation type="journal article" date="2004" name="Proc. Natl. Acad. Sci. U.S.A.">
        <title>Genome sequence of the deep-sea gamma-proteobacterium Idiomarina loihiensis reveals amino acid fermentation as a source of carbon and energy.</title>
        <authorList>
            <person name="Hou S."/>
            <person name="Saw J.H."/>
            <person name="Lee K.S."/>
            <person name="Freitas T.A."/>
            <person name="Belisle C."/>
            <person name="Kawarabayasi Y."/>
            <person name="Donachie S.P."/>
            <person name="Pikina A."/>
            <person name="Galperin M.Y."/>
            <person name="Koonin E.V."/>
            <person name="Makarova K.S."/>
            <person name="Omelchenko M.V."/>
            <person name="Sorokin A."/>
            <person name="Wolf Y.I."/>
            <person name="Li Q.X."/>
            <person name="Keum Y.S."/>
            <person name="Campbell S."/>
            <person name="Denery J."/>
            <person name="Aizawa S."/>
            <person name="Shibata S."/>
            <person name="Malahoff A."/>
            <person name="Alam M."/>
        </authorList>
    </citation>
    <scope>NUCLEOTIDE SEQUENCE [LARGE SCALE GENOMIC DNA]</scope>
    <source>
        <strain evidence="3">ATCC BAA-735 / DSM 15497 / L2-TR</strain>
    </source>
</reference>
<evidence type="ECO:0000313" key="2">
    <source>
        <dbReference type="EMBL" id="AAV82759.1"/>
    </source>
</evidence>
<evidence type="ECO:0000256" key="1">
    <source>
        <dbReference type="SAM" id="SignalP"/>
    </source>
</evidence>
<feature type="signal peptide" evidence="1">
    <location>
        <begin position="1"/>
        <end position="21"/>
    </location>
</feature>
<dbReference type="GeneID" id="41337115"/>
<protein>
    <submittedName>
        <fullName evidence="2">Predicted secreted protein</fullName>
    </submittedName>
</protein>
<feature type="chain" id="PRO_5004262162" evidence="1">
    <location>
        <begin position="22"/>
        <end position="85"/>
    </location>
</feature>
<dbReference type="EMBL" id="AE017340">
    <property type="protein sequence ID" value="AAV82759.1"/>
    <property type="molecule type" value="Genomic_DNA"/>
</dbReference>
<keyword evidence="3" id="KW-1185">Reference proteome</keyword>
<name>Q5QXY7_IDILO</name>
<dbReference type="KEGG" id="ilo:IL1927"/>
<proteinExistence type="predicted"/>
<dbReference type="Proteomes" id="UP000001171">
    <property type="component" value="Chromosome"/>
</dbReference>
<keyword evidence="1" id="KW-0732">Signal</keyword>
<evidence type="ECO:0000313" key="3">
    <source>
        <dbReference type="Proteomes" id="UP000001171"/>
    </source>
</evidence>
<dbReference type="OrthoDB" id="9958096at2"/>
<dbReference type="STRING" id="283942.IL1927"/>
<dbReference type="AlphaFoldDB" id="Q5QXY7"/>
<sequence length="85" mass="9327">MKALIVSVVSGVMLFSASVSAADENRDSITAELQAQIAEISEEAMQSVKQSVSESIEEWVIEFLPDLKQAETQIDPSEQKNKQSQ</sequence>
<gene>
    <name evidence="2" type="ordered locus">IL1927</name>
</gene>
<organism evidence="2 3">
    <name type="scientific">Idiomarina loihiensis (strain ATCC BAA-735 / DSM 15497 / L2-TR)</name>
    <dbReference type="NCBI Taxonomy" id="283942"/>
    <lineage>
        <taxon>Bacteria</taxon>
        <taxon>Pseudomonadati</taxon>
        <taxon>Pseudomonadota</taxon>
        <taxon>Gammaproteobacteria</taxon>
        <taxon>Alteromonadales</taxon>
        <taxon>Idiomarinaceae</taxon>
        <taxon>Idiomarina</taxon>
    </lineage>
</organism>
<dbReference type="RefSeq" id="WP_011235155.1">
    <property type="nucleotide sequence ID" value="NC_006512.1"/>
</dbReference>